<reference evidence="1 2" key="1">
    <citation type="submission" date="2018-12" db="EMBL/GenBank/DDBJ databases">
        <authorList>
            <person name="Feng G."/>
            <person name="Zhu H."/>
        </authorList>
    </citation>
    <scope>NUCLEOTIDE SEQUENCE [LARGE SCALE GENOMIC DNA]</scope>
    <source>
        <strain evidence="1 2">LMG 26000</strain>
    </source>
</reference>
<gene>
    <name evidence="1" type="ORF">EI293_03845</name>
</gene>
<organism evidence="1 2">
    <name type="scientific">Hymenobacter perfusus</name>
    <dbReference type="NCBI Taxonomy" id="1236770"/>
    <lineage>
        <taxon>Bacteria</taxon>
        <taxon>Pseudomonadati</taxon>
        <taxon>Bacteroidota</taxon>
        <taxon>Cytophagia</taxon>
        <taxon>Cytophagales</taxon>
        <taxon>Hymenobacteraceae</taxon>
        <taxon>Hymenobacter</taxon>
    </lineage>
</organism>
<accession>A0A428KIP8</accession>
<sequence>MLALLLSLLFHWNQHWLLLAEAGLVSGPPTEKPLVLQPGALAFSPVLFTVTSLRDARPGRPAVAWLLPATATAGTLAQPLELQGGTEAALQQFVARSLPRQAARYAVTVRVLECRVQETPGVSRQAAGQVTVRLAFDWRNPEGQTITLTEYRGGARYLRPLTSRAVVESTLRQALLSGFTYFNQWLTQALPHDVRLATAVQPVFRYETRRTEPDTLFYDPARPLTWNDFTGQPRPKGRYAAAVFPGFAYQGRPQVVNGVVVLDVRLQIFVVRSSSWVAPGQQNPTNLNHEQRHFDIVRLVAERFRRKATPDSLTVRDYQSILGWQYLKSFTEMNHLQDQYDQETQGGLNLAAQDRWNRRIEAELRGYGISP</sequence>
<dbReference type="RefSeq" id="WP_125435817.1">
    <property type="nucleotide sequence ID" value="NZ_RWIU01000001.1"/>
</dbReference>
<evidence type="ECO:0000313" key="1">
    <source>
        <dbReference type="EMBL" id="RSK46311.1"/>
    </source>
</evidence>
<comment type="caution">
    <text evidence="1">The sequence shown here is derived from an EMBL/GenBank/DDBJ whole genome shotgun (WGS) entry which is preliminary data.</text>
</comment>
<keyword evidence="2" id="KW-1185">Reference proteome</keyword>
<name>A0A428KIP8_9BACT</name>
<dbReference type="AlphaFoldDB" id="A0A428KIP8"/>
<dbReference type="EMBL" id="RWIU01000001">
    <property type="protein sequence ID" value="RSK46311.1"/>
    <property type="molecule type" value="Genomic_DNA"/>
</dbReference>
<evidence type="ECO:0000313" key="2">
    <source>
        <dbReference type="Proteomes" id="UP000270291"/>
    </source>
</evidence>
<proteinExistence type="predicted"/>
<dbReference type="Proteomes" id="UP000270291">
    <property type="component" value="Unassembled WGS sequence"/>
</dbReference>
<dbReference type="OrthoDB" id="5431540at2"/>
<evidence type="ECO:0008006" key="3">
    <source>
        <dbReference type="Google" id="ProtNLM"/>
    </source>
</evidence>
<protein>
    <recommendedName>
        <fullName evidence="3">DUF922 domain-containing protein</fullName>
    </recommendedName>
</protein>